<protein>
    <recommendedName>
        <fullName evidence="4">Integral membrane protein</fullName>
    </recommendedName>
</protein>
<feature type="transmembrane region" description="Helical" evidence="1">
    <location>
        <begin position="102"/>
        <end position="126"/>
    </location>
</feature>
<keyword evidence="1" id="KW-1133">Transmembrane helix</keyword>
<evidence type="ECO:0000313" key="3">
    <source>
        <dbReference type="Proteomes" id="UP000593737"/>
    </source>
</evidence>
<dbReference type="KEGG" id="nkf:Nkreftii_001820"/>
<dbReference type="EMBL" id="CP047423">
    <property type="protein sequence ID" value="QPD04046.1"/>
    <property type="molecule type" value="Genomic_DNA"/>
</dbReference>
<sequence>MKDNRQLVQIRMFLFAEAAAFAIAAIIHAGLPAEEDGHRDAIIFESVLAGILFLGYSLTLYNRSWTRQIGIVFQGIALLGTVVGRFSIIAGAGPMIVFDLVFYRAITAILLWGLIVAILAPTFHVLSFTRREEGGQSS</sequence>
<evidence type="ECO:0000256" key="1">
    <source>
        <dbReference type="SAM" id="Phobius"/>
    </source>
</evidence>
<feature type="transmembrane region" description="Helical" evidence="1">
    <location>
        <begin position="12"/>
        <end position="29"/>
    </location>
</feature>
<dbReference type="AlphaFoldDB" id="A0A7S8FDZ5"/>
<feature type="transmembrane region" description="Helical" evidence="1">
    <location>
        <begin position="41"/>
        <end position="59"/>
    </location>
</feature>
<keyword evidence="1" id="KW-0812">Transmembrane</keyword>
<reference evidence="2 3" key="1">
    <citation type="journal article" date="2020" name="ISME J.">
        <title>Enrichment and physiological characterization of a novel comammox Nitrospira indicates ammonium inhibition of complete nitrification.</title>
        <authorList>
            <person name="Sakoula D."/>
            <person name="Koch H."/>
            <person name="Frank J."/>
            <person name="Jetten M.S.M."/>
            <person name="van Kessel M.A.H.J."/>
            <person name="Lucker S."/>
        </authorList>
    </citation>
    <scope>NUCLEOTIDE SEQUENCE [LARGE SCALE GENOMIC DNA]</scope>
    <source>
        <strain evidence="2">Comreactor17</strain>
    </source>
</reference>
<evidence type="ECO:0000313" key="2">
    <source>
        <dbReference type="EMBL" id="QPD04046.1"/>
    </source>
</evidence>
<keyword evidence="1" id="KW-0472">Membrane</keyword>
<feature type="transmembrane region" description="Helical" evidence="1">
    <location>
        <begin position="71"/>
        <end position="96"/>
    </location>
</feature>
<accession>A0A7S8FDZ5</accession>
<proteinExistence type="predicted"/>
<gene>
    <name evidence="2" type="ORF">Nkreftii_001820</name>
</gene>
<evidence type="ECO:0008006" key="4">
    <source>
        <dbReference type="Google" id="ProtNLM"/>
    </source>
</evidence>
<dbReference type="Proteomes" id="UP000593737">
    <property type="component" value="Chromosome"/>
</dbReference>
<name>A0A7S8FDZ5_9BACT</name>
<organism evidence="2 3">
    <name type="scientific">Candidatus Nitrospira kreftii</name>
    <dbReference type="NCBI Taxonomy" id="2652173"/>
    <lineage>
        <taxon>Bacteria</taxon>
        <taxon>Pseudomonadati</taxon>
        <taxon>Nitrospirota</taxon>
        <taxon>Nitrospiria</taxon>
        <taxon>Nitrospirales</taxon>
        <taxon>Nitrospiraceae</taxon>
        <taxon>Nitrospira</taxon>
    </lineage>
</organism>